<reference evidence="7" key="1">
    <citation type="submission" date="2017-11" db="EMBL/GenBank/DDBJ databases">
        <authorList>
            <person name="Kuznetsova I."/>
            <person name="Sazanova A."/>
            <person name="Chirak E."/>
            <person name="Safronova V."/>
            <person name="Willems A."/>
        </authorList>
    </citation>
    <scope>NUCLEOTIDE SEQUENCE [LARGE SCALE GENOMIC DNA]</scope>
    <source>
        <strain evidence="7">STM 196</strain>
    </source>
</reference>
<name>A0A2P7BEI8_9HYPH</name>
<dbReference type="PANTHER" id="PTHR12128:SF66">
    <property type="entry name" value="4-HYDROXY-2-OXOGLUTARATE ALDOLASE, MITOCHONDRIAL"/>
    <property type="match status" value="1"/>
</dbReference>
<dbReference type="SMART" id="SM01130">
    <property type="entry name" value="DHDPS"/>
    <property type="match status" value="1"/>
</dbReference>
<dbReference type="GO" id="GO:0005829">
    <property type="term" value="C:cytosol"/>
    <property type="evidence" value="ECO:0007669"/>
    <property type="project" value="TreeGrafter"/>
</dbReference>
<evidence type="ECO:0000256" key="5">
    <source>
        <dbReference type="PIRSR" id="PIRSR001365-2"/>
    </source>
</evidence>
<evidence type="ECO:0000256" key="1">
    <source>
        <dbReference type="ARBA" id="ARBA00007592"/>
    </source>
</evidence>
<dbReference type="GO" id="GO:0008840">
    <property type="term" value="F:4-hydroxy-tetrahydrodipicolinate synthase activity"/>
    <property type="evidence" value="ECO:0007669"/>
    <property type="project" value="TreeGrafter"/>
</dbReference>
<dbReference type="PANTHER" id="PTHR12128">
    <property type="entry name" value="DIHYDRODIPICOLINATE SYNTHASE"/>
    <property type="match status" value="1"/>
</dbReference>
<evidence type="ECO:0000256" key="3">
    <source>
        <dbReference type="PIRNR" id="PIRNR001365"/>
    </source>
</evidence>
<dbReference type="AlphaFoldDB" id="A0A2P7BEI8"/>
<dbReference type="Proteomes" id="UP000241444">
    <property type="component" value="Unassembled WGS sequence"/>
</dbReference>
<dbReference type="InterPro" id="IPR013785">
    <property type="entry name" value="Aldolase_TIM"/>
</dbReference>
<feature type="active site" description="Proton donor/acceptor" evidence="4">
    <location>
        <position position="135"/>
    </location>
</feature>
<comment type="similarity">
    <text evidence="1 3">Belongs to the DapA family.</text>
</comment>
<evidence type="ECO:0000256" key="2">
    <source>
        <dbReference type="ARBA" id="ARBA00023239"/>
    </source>
</evidence>
<gene>
    <name evidence="6" type="ORF">CU102_21240</name>
</gene>
<accession>A0A2P7BEI8</accession>
<dbReference type="OrthoDB" id="9778880at2"/>
<dbReference type="Gene3D" id="3.20.20.70">
    <property type="entry name" value="Aldolase class I"/>
    <property type="match status" value="1"/>
</dbReference>
<dbReference type="RefSeq" id="WP_106713169.1">
    <property type="nucleotide sequence ID" value="NZ_PGGO01000019.1"/>
</dbReference>
<evidence type="ECO:0000313" key="6">
    <source>
        <dbReference type="EMBL" id="PSH64839.1"/>
    </source>
</evidence>
<dbReference type="InterPro" id="IPR002220">
    <property type="entry name" value="DapA-like"/>
</dbReference>
<feature type="binding site" evidence="5">
    <location>
        <position position="47"/>
    </location>
    <ligand>
        <name>pyruvate</name>
        <dbReference type="ChEBI" id="CHEBI:15361"/>
    </ligand>
</feature>
<feature type="active site" description="Schiff-base intermediate with substrate" evidence="4">
    <location>
        <position position="163"/>
    </location>
</feature>
<keyword evidence="2 3" id="KW-0456">Lyase</keyword>
<proteinExistence type="inferred from homology"/>
<organism evidence="6 7">
    <name type="scientific">Phyllobacterium brassicacearum</name>
    <dbReference type="NCBI Taxonomy" id="314235"/>
    <lineage>
        <taxon>Bacteria</taxon>
        <taxon>Pseudomonadati</taxon>
        <taxon>Pseudomonadota</taxon>
        <taxon>Alphaproteobacteria</taxon>
        <taxon>Hyphomicrobiales</taxon>
        <taxon>Phyllobacteriaceae</taxon>
        <taxon>Phyllobacterium</taxon>
    </lineage>
</organism>
<evidence type="ECO:0000313" key="7">
    <source>
        <dbReference type="Proteomes" id="UP000241444"/>
    </source>
</evidence>
<dbReference type="SUPFAM" id="SSF51569">
    <property type="entry name" value="Aldolase"/>
    <property type="match status" value="1"/>
</dbReference>
<keyword evidence="7" id="KW-1185">Reference proteome</keyword>
<sequence>MTLFRGLSAFPLTPTDAEGHVDTEALARFLERIHRAGADSIGLLGSTGGYAYLTREQRKRAVQAAVECIGGKMPLVVGVGALRTDDAQSLAHDAKAAGADGLLLAPMSYVPLNDDEVFRHFVAVAEAGDLPLCIYNNPSTTRFTFSDALIARLSAVSNIVAVKMPLAADDDYAGELARLRQMTPDTFTIGYSGDWGAADALLAGCDTWYSVAAGLLAAPALALTRAAQSDDAVEAARLNGAFEPLWALFKRCGSFRVMFVIADLLGLAHVQPARPVLPLPEEASDDVRQALETLEIAERGA</sequence>
<dbReference type="PRINTS" id="PR00146">
    <property type="entry name" value="DHPICSNTHASE"/>
</dbReference>
<protein>
    <submittedName>
        <fullName evidence="6">Dihydrodipicolinate synthase family protein</fullName>
    </submittedName>
</protein>
<comment type="caution">
    <text evidence="6">The sequence shown here is derived from an EMBL/GenBank/DDBJ whole genome shotgun (WGS) entry which is preliminary data.</text>
</comment>
<dbReference type="EMBL" id="PGGO01000019">
    <property type="protein sequence ID" value="PSH64839.1"/>
    <property type="molecule type" value="Genomic_DNA"/>
</dbReference>
<dbReference type="CDD" id="cd00408">
    <property type="entry name" value="DHDPS-like"/>
    <property type="match status" value="1"/>
</dbReference>
<dbReference type="PIRSF" id="PIRSF001365">
    <property type="entry name" value="DHDPS"/>
    <property type="match status" value="1"/>
</dbReference>
<evidence type="ECO:0000256" key="4">
    <source>
        <dbReference type="PIRSR" id="PIRSR001365-1"/>
    </source>
</evidence>
<dbReference type="Pfam" id="PF00701">
    <property type="entry name" value="DHDPS"/>
    <property type="match status" value="1"/>
</dbReference>